<reference evidence="1 2" key="1">
    <citation type="submission" date="2020-09" db="EMBL/GenBank/DDBJ databases">
        <title>Genome sequences of Mycetohabitans spp.</title>
        <authorList>
            <person name="Carter M.E."/>
            <person name="Carpenter S.C.D."/>
            <person name="Bogdanove A.J."/>
        </authorList>
    </citation>
    <scope>NUCLEOTIDE SEQUENCE [LARGE SCALE GENOMIC DNA]</scope>
    <source>
        <strain evidence="1 2">B12</strain>
    </source>
</reference>
<evidence type="ECO:0000313" key="2">
    <source>
        <dbReference type="Proteomes" id="UP001493153"/>
    </source>
</evidence>
<sequence length="80" mass="8510">MRFKASLDTDMPGIPCPNYRGVALSINTDDLAGGQQIFDALTDEGNVMMPFGATLWSTGFDMLLTDRFGIGGMVSAPHPG</sequence>
<accession>A0ABZ2PY73</accession>
<name>A0ABZ2PY73_9BURK</name>
<dbReference type="EMBL" id="CP062176">
    <property type="protein sequence ID" value="WXK38835.1"/>
    <property type="molecule type" value="Genomic_DNA"/>
</dbReference>
<dbReference type="InterPro" id="IPR029068">
    <property type="entry name" value="Glyas_Bleomycin-R_OHBP_Dase"/>
</dbReference>
<organism evidence="1 2">
    <name type="scientific">Mycetohabitans rhizoxinica</name>
    <dbReference type="NCBI Taxonomy" id="412963"/>
    <lineage>
        <taxon>Bacteria</taxon>
        <taxon>Pseudomonadati</taxon>
        <taxon>Pseudomonadota</taxon>
        <taxon>Betaproteobacteria</taxon>
        <taxon>Burkholderiales</taxon>
        <taxon>Burkholderiaceae</taxon>
        <taxon>Mycetohabitans</taxon>
    </lineage>
</organism>
<dbReference type="Gene3D" id="3.10.180.10">
    <property type="entry name" value="2,3-Dihydroxybiphenyl 1,2-Dioxygenase, domain 1"/>
    <property type="match status" value="1"/>
</dbReference>
<dbReference type="RefSeq" id="WP_338911446.1">
    <property type="nucleotide sequence ID" value="NZ_CP062176.1"/>
</dbReference>
<protein>
    <submittedName>
        <fullName evidence="1">Uncharacterized protein</fullName>
    </submittedName>
</protein>
<gene>
    <name evidence="1" type="ORF">IHE29_05895</name>
</gene>
<keyword evidence="2" id="KW-1185">Reference proteome</keyword>
<dbReference type="SUPFAM" id="SSF54593">
    <property type="entry name" value="Glyoxalase/Bleomycin resistance protein/Dihydroxybiphenyl dioxygenase"/>
    <property type="match status" value="1"/>
</dbReference>
<evidence type="ECO:0000313" key="1">
    <source>
        <dbReference type="EMBL" id="WXK38835.1"/>
    </source>
</evidence>
<dbReference type="Proteomes" id="UP001493153">
    <property type="component" value="Chromosome"/>
</dbReference>
<proteinExistence type="predicted"/>